<name>A0A4Y9YYM0_9AGAM</name>
<dbReference type="OrthoDB" id="2858653at2759"/>
<dbReference type="PANTHER" id="PTHR42057:SF2">
    <property type="entry name" value="F-BOX DOMAIN PROTEIN (AFU_ORTHOLOGUE AFUA_4G00200)-RELATED"/>
    <property type="match status" value="1"/>
</dbReference>
<proteinExistence type="predicted"/>
<dbReference type="EMBL" id="SEOQ01000224">
    <property type="protein sequence ID" value="TFY66713.1"/>
    <property type="molecule type" value="Genomic_DNA"/>
</dbReference>
<protein>
    <recommendedName>
        <fullName evidence="3">F-box domain-containing protein</fullName>
    </recommendedName>
</protein>
<dbReference type="PANTHER" id="PTHR42057">
    <property type="entry name" value="F-BOX DOMAIN PROTEIN (AFU_ORTHOLOGUE AFUA_4G00200)"/>
    <property type="match status" value="1"/>
</dbReference>
<dbReference type="AlphaFoldDB" id="A0A4Y9YYM0"/>
<sequence length="392" mass="42619">MDSLPAELLLSVCEDLSLTDLYNLRCTDKARHAGVTPTAFRTLRVTSTLKSAQGFLELVQAKNLNLYVHEVAFIDAYVDPEDPYRNDIVNPPPPEHIDEATITVLALAFSLLDHLPALSTLTFMFFGSFAEEGNNRDPNQPFKPSSVLRTQRAILRTVANTSYALSLKSLSILNLVTIPDPLFESDEFLALFRSLERYSISTLSYWSTMLLGPDNFDGLLANFWSQTMQQRLIPPPGPESSLTSLAIHSDRQAGIFPAFDFSPLTYPHLTSVSLKYIVFNDSTGVATSLSATSRPCAHLTCALACSRCSTGAPATGLSALGHRYAVPDPVRPAPVTNGLSYGTLNPDHGPRTIPIISLTGRGGIPGTEGDQEALDRFRDIVSVRRGGDVCGC</sequence>
<evidence type="ECO:0000313" key="2">
    <source>
        <dbReference type="Proteomes" id="UP000298327"/>
    </source>
</evidence>
<accession>A0A4Y9YYM0</accession>
<keyword evidence="2" id="KW-1185">Reference proteome</keyword>
<gene>
    <name evidence="1" type="ORF">EVG20_g4376</name>
</gene>
<comment type="caution">
    <text evidence="1">The sequence shown here is derived from an EMBL/GenBank/DDBJ whole genome shotgun (WGS) entry which is preliminary data.</text>
</comment>
<dbReference type="Proteomes" id="UP000298327">
    <property type="component" value="Unassembled WGS sequence"/>
</dbReference>
<reference evidence="1 2" key="1">
    <citation type="submission" date="2019-02" db="EMBL/GenBank/DDBJ databases">
        <title>Genome sequencing of the rare red list fungi Dentipellis fragilis.</title>
        <authorList>
            <person name="Buettner E."/>
            <person name="Kellner H."/>
        </authorList>
    </citation>
    <scope>NUCLEOTIDE SEQUENCE [LARGE SCALE GENOMIC DNA]</scope>
    <source>
        <strain evidence="1 2">DSM 105465</strain>
    </source>
</reference>
<evidence type="ECO:0000313" key="1">
    <source>
        <dbReference type="EMBL" id="TFY66713.1"/>
    </source>
</evidence>
<evidence type="ECO:0008006" key="3">
    <source>
        <dbReference type="Google" id="ProtNLM"/>
    </source>
</evidence>
<organism evidence="1 2">
    <name type="scientific">Dentipellis fragilis</name>
    <dbReference type="NCBI Taxonomy" id="205917"/>
    <lineage>
        <taxon>Eukaryota</taxon>
        <taxon>Fungi</taxon>
        <taxon>Dikarya</taxon>
        <taxon>Basidiomycota</taxon>
        <taxon>Agaricomycotina</taxon>
        <taxon>Agaricomycetes</taxon>
        <taxon>Russulales</taxon>
        <taxon>Hericiaceae</taxon>
        <taxon>Dentipellis</taxon>
    </lineage>
</organism>